<dbReference type="GO" id="GO:0015188">
    <property type="term" value="F:L-isoleucine transmembrane transporter activity"/>
    <property type="evidence" value="ECO:0007669"/>
    <property type="project" value="TreeGrafter"/>
</dbReference>
<dbReference type="InterPro" id="IPR051120">
    <property type="entry name" value="ABC_AA/LPS_Transport"/>
</dbReference>
<dbReference type="PROSITE" id="PS50893">
    <property type="entry name" value="ABC_TRANSPORTER_2"/>
    <property type="match status" value="1"/>
</dbReference>
<dbReference type="SMART" id="SM00382">
    <property type="entry name" value="AAA"/>
    <property type="match status" value="1"/>
</dbReference>
<dbReference type="PROSITE" id="PS00211">
    <property type="entry name" value="ABC_TRANSPORTER_1"/>
    <property type="match status" value="1"/>
</dbReference>
<gene>
    <name evidence="5" type="ORF">KL86APRO_12263</name>
</gene>
<dbReference type="SUPFAM" id="SSF52540">
    <property type="entry name" value="P-loop containing nucleoside triphosphate hydrolases"/>
    <property type="match status" value="1"/>
</dbReference>
<sequence>MTALLSVRDLRKSYGARTVLAEIGFDVAAGEIAALIGANGAGKSTLFNILGGALAADGGSVLLAGRAILGLGPERVARMGVGRTFQTSAPYRALGVRESLMLIDAAAEPAWRRLLAPLGDRPTAAADAALEEVGLRHLADATAAALSYGDAKRLELAMALIRRPRLLLMDEPTAGMAPGERARFMELVRDRAAERGTTVLFTEHDMATVFGFAARVLVLDRGRLIADGTPGAVRENPEVRRAYLGDAPTTNAL</sequence>
<dbReference type="PANTHER" id="PTHR45772">
    <property type="entry name" value="CONSERVED COMPONENT OF ABC TRANSPORTER FOR NATURAL AMINO ACIDS-RELATED"/>
    <property type="match status" value="1"/>
</dbReference>
<dbReference type="InterPro" id="IPR032823">
    <property type="entry name" value="BCA_ABC_TP_C"/>
</dbReference>
<evidence type="ECO:0000256" key="3">
    <source>
        <dbReference type="ARBA" id="ARBA00022840"/>
    </source>
</evidence>
<dbReference type="Pfam" id="PF00005">
    <property type="entry name" value="ABC_tran"/>
    <property type="match status" value="1"/>
</dbReference>
<dbReference type="GO" id="GO:0016887">
    <property type="term" value="F:ATP hydrolysis activity"/>
    <property type="evidence" value="ECO:0007669"/>
    <property type="project" value="InterPro"/>
</dbReference>
<evidence type="ECO:0000259" key="4">
    <source>
        <dbReference type="PROSITE" id="PS50893"/>
    </source>
</evidence>
<dbReference type="GO" id="GO:0015192">
    <property type="term" value="F:L-phenylalanine transmembrane transporter activity"/>
    <property type="evidence" value="ECO:0007669"/>
    <property type="project" value="TreeGrafter"/>
</dbReference>
<keyword evidence="3 5" id="KW-0067">ATP-binding</keyword>
<dbReference type="GO" id="GO:0042941">
    <property type="term" value="P:D-alanine transmembrane transport"/>
    <property type="evidence" value="ECO:0007669"/>
    <property type="project" value="TreeGrafter"/>
</dbReference>
<protein>
    <submittedName>
        <fullName evidence="5">Branched-chain amino acid ABC transporter,ATP-binding component (LivG-like)</fullName>
    </submittedName>
</protein>
<keyword evidence="1" id="KW-0813">Transport</keyword>
<dbReference type="GO" id="GO:1903805">
    <property type="term" value="P:L-valine import across plasma membrane"/>
    <property type="evidence" value="ECO:0007669"/>
    <property type="project" value="TreeGrafter"/>
</dbReference>
<dbReference type="InterPro" id="IPR017871">
    <property type="entry name" value="ABC_transporter-like_CS"/>
</dbReference>
<feature type="domain" description="ABC transporter" evidence="4">
    <location>
        <begin position="5"/>
        <end position="246"/>
    </location>
</feature>
<dbReference type="Pfam" id="PF12399">
    <property type="entry name" value="BCA_ABC_TP_C"/>
    <property type="match status" value="1"/>
</dbReference>
<organism evidence="5">
    <name type="scientific">uncultured Alphaproteobacteria bacterium</name>
    <dbReference type="NCBI Taxonomy" id="91750"/>
    <lineage>
        <taxon>Bacteria</taxon>
        <taxon>Pseudomonadati</taxon>
        <taxon>Pseudomonadota</taxon>
        <taxon>Alphaproteobacteria</taxon>
        <taxon>environmental samples</taxon>
    </lineage>
</organism>
<name>A0A212K7L4_9PROT</name>
<dbReference type="GO" id="GO:0005524">
    <property type="term" value="F:ATP binding"/>
    <property type="evidence" value="ECO:0007669"/>
    <property type="project" value="UniProtKB-KW"/>
</dbReference>
<accession>A0A212K7L4</accession>
<evidence type="ECO:0000313" key="5">
    <source>
        <dbReference type="EMBL" id="SBW07608.1"/>
    </source>
</evidence>
<dbReference type="GO" id="GO:1903806">
    <property type="term" value="P:L-isoleucine import across plasma membrane"/>
    <property type="evidence" value="ECO:0007669"/>
    <property type="project" value="TreeGrafter"/>
</dbReference>
<dbReference type="Gene3D" id="3.40.50.300">
    <property type="entry name" value="P-loop containing nucleotide triphosphate hydrolases"/>
    <property type="match status" value="1"/>
</dbReference>
<evidence type="ECO:0000256" key="1">
    <source>
        <dbReference type="ARBA" id="ARBA00022448"/>
    </source>
</evidence>
<dbReference type="GO" id="GO:0005886">
    <property type="term" value="C:plasma membrane"/>
    <property type="evidence" value="ECO:0007669"/>
    <property type="project" value="TreeGrafter"/>
</dbReference>
<reference evidence="5" key="1">
    <citation type="submission" date="2016-04" db="EMBL/GenBank/DDBJ databases">
        <authorList>
            <person name="Evans L.H."/>
            <person name="Alamgir A."/>
            <person name="Owens N."/>
            <person name="Weber N.D."/>
            <person name="Virtaneva K."/>
            <person name="Barbian K."/>
            <person name="Babar A."/>
            <person name="Rosenke K."/>
        </authorList>
    </citation>
    <scope>NUCLEOTIDE SEQUENCE</scope>
    <source>
        <strain evidence="5">86</strain>
    </source>
</reference>
<dbReference type="GO" id="GO:0015808">
    <property type="term" value="P:L-alanine transport"/>
    <property type="evidence" value="ECO:0007669"/>
    <property type="project" value="TreeGrafter"/>
</dbReference>
<dbReference type="EMBL" id="FLUO01000001">
    <property type="protein sequence ID" value="SBW07608.1"/>
    <property type="molecule type" value="Genomic_DNA"/>
</dbReference>
<dbReference type="GO" id="GO:0005304">
    <property type="term" value="F:L-valine transmembrane transporter activity"/>
    <property type="evidence" value="ECO:0007669"/>
    <property type="project" value="TreeGrafter"/>
</dbReference>
<dbReference type="InterPro" id="IPR003439">
    <property type="entry name" value="ABC_transporter-like_ATP-bd"/>
</dbReference>
<dbReference type="AlphaFoldDB" id="A0A212K7L4"/>
<dbReference type="InterPro" id="IPR003593">
    <property type="entry name" value="AAA+_ATPase"/>
</dbReference>
<dbReference type="PANTHER" id="PTHR45772:SF7">
    <property type="entry name" value="AMINO ACID ABC TRANSPORTER ATP-BINDING PROTEIN"/>
    <property type="match status" value="1"/>
</dbReference>
<keyword evidence="2" id="KW-0547">Nucleotide-binding</keyword>
<evidence type="ECO:0000256" key="2">
    <source>
        <dbReference type="ARBA" id="ARBA00022741"/>
    </source>
</evidence>
<dbReference type="CDD" id="cd03219">
    <property type="entry name" value="ABC_Mj1267_LivG_branched"/>
    <property type="match status" value="1"/>
</dbReference>
<dbReference type="InterPro" id="IPR027417">
    <property type="entry name" value="P-loop_NTPase"/>
</dbReference>
<proteinExistence type="predicted"/>